<dbReference type="OrthoDB" id="9883163at2"/>
<feature type="transmembrane region" description="Helical" evidence="1">
    <location>
        <begin position="144"/>
        <end position="164"/>
    </location>
</feature>
<name>A0A380JB42_STRDO</name>
<dbReference type="AlphaFoldDB" id="A0A380JB42"/>
<keyword evidence="1" id="KW-1133">Transmembrane helix</keyword>
<feature type="transmembrane region" description="Helical" evidence="1">
    <location>
        <begin position="12"/>
        <end position="29"/>
    </location>
</feature>
<gene>
    <name evidence="2" type="ORF">NCTC11391_00055</name>
</gene>
<feature type="transmembrane region" description="Helical" evidence="1">
    <location>
        <begin position="115"/>
        <end position="132"/>
    </location>
</feature>
<protein>
    <submittedName>
        <fullName evidence="2">Uncharacterized protein</fullName>
    </submittedName>
</protein>
<keyword evidence="3" id="KW-1185">Reference proteome</keyword>
<reference evidence="2 3" key="1">
    <citation type="submission" date="2018-06" db="EMBL/GenBank/DDBJ databases">
        <authorList>
            <consortium name="Pathogen Informatics"/>
            <person name="Doyle S."/>
        </authorList>
    </citation>
    <scope>NUCLEOTIDE SEQUENCE [LARGE SCALE GENOMIC DNA]</scope>
    <source>
        <strain evidence="3">NCTC 11391</strain>
    </source>
</reference>
<keyword evidence="1" id="KW-0812">Transmembrane</keyword>
<dbReference type="RefSeq" id="WP_002998705.1">
    <property type="nucleotide sequence ID" value="NZ_UHFA01000002.1"/>
</dbReference>
<feature type="transmembrane region" description="Helical" evidence="1">
    <location>
        <begin position="200"/>
        <end position="224"/>
    </location>
</feature>
<feature type="transmembrane region" description="Helical" evidence="1">
    <location>
        <begin position="41"/>
        <end position="63"/>
    </location>
</feature>
<proteinExistence type="predicted"/>
<organism evidence="2 3">
    <name type="scientific">Streptococcus downei MFe28</name>
    <dbReference type="NCBI Taxonomy" id="764290"/>
    <lineage>
        <taxon>Bacteria</taxon>
        <taxon>Bacillati</taxon>
        <taxon>Bacillota</taxon>
        <taxon>Bacilli</taxon>
        <taxon>Lactobacillales</taxon>
        <taxon>Streptococcaceae</taxon>
        <taxon>Streptococcus</taxon>
    </lineage>
</organism>
<dbReference type="Proteomes" id="UP000254082">
    <property type="component" value="Unassembled WGS sequence"/>
</dbReference>
<evidence type="ECO:0000256" key="1">
    <source>
        <dbReference type="SAM" id="Phobius"/>
    </source>
</evidence>
<evidence type="ECO:0000313" key="2">
    <source>
        <dbReference type="EMBL" id="SUN35083.1"/>
    </source>
</evidence>
<dbReference type="EMBL" id="UHFA01000002">
    <property type="protein sequence ID" value="SUN35083.1"/>
    <property type="molecule type" value="Genomic_DNA"/>
</dbReference>
<keyword evidence="1" id="KW-0472">Membrane</keyword>
<accession>A0A380JB42</accession>
<evidence type="ECO:0000313" key="3">
    <source>
        <dbReference type="Proteomes" id="UP000254082"/>
    </source>
</evidence>
<feature type="transmembrane region" description="Helical" evidence="1">
    <location>
        <begin position="84"/>
        <end position="103"/>
    </location>
</feature>
<sequence length="232" mass="26832">MLALIKRLLKDNAGLFYYIYSLEIILRLIKNIWKQEAMIDMIHSLWVMVAATLLIIYSTYRLYRLAYTRDSYFYYSLKYSIHQVLLTGTGINIILNLIFYLLYCPAKTFDLFGKTLSLTSYFVLVVTFLYLFRSLSHKVLARNIFLSTLLGTLIAYPLAFYNTFQDKMKPFFIGASSGMEKVHQIYTSILPITIERSSGLHILTSTSTMVNLIIIGLGLLVYFASKPLKVNW</sequence>